<dbReference type="GO" id="GO:0010181">
    <property type="term" value="F:FMN binding"/>
    <property type="evidence" value="ECO:0007669"/>
    <property type="project" value="UniProtKB-UniRule"/>
</dbReference>
<feature type="binding site" evidence="6">
    <location>
        <position position="163"/>
    </location>
    <ligand>
        <name>substrate</name>
    </ligand>
</feature>
<keyword evidence="3 7" id="KW-0288">FMN</keyword>
<dbReference type="EC" id="1.4.3.5" evidence="5"/>
<evidence type="ECO:0000259" key="9">
    <source>
        <dbReference type="Pfam" id="PF10590"/>
    </source>
</evidence>
<evidence type="ECO:0000259" key="8">
    <source>
        <dbReference type="Pfam" id="PF01243"/>
    </source>
</evidence>
<feature type="binding site" evidence="7">
    <location>
        <begin position="172"/>
        <end position="173"/>
    </location>
    <ligand>
        <name>FMN</name>
        <dbReference type="ChEBI" id="CHEBI:58210"/>
    </ligand>
</feature>
<feature type="binding site" evidence="6">
    <location>
        <position position="98"/>
    </location>
    <ligand>
        <name>substrate</name>
    </ligand>
</feature>
<evidence type="ECO:0000256" key="1">
    <source>
        <dbReference type="ARBA" id="ARBA00007301"/>
    </source>
</evidence>
<feature type="binding site" evidence="7">
    <location>
        <position position="115"/>
    </location>
    <ligand>
        <name>FMN</name>
        <dbReference type="ChEBI" id="CHEBI:58210"/>
    </ligand>
</feature>
<dbReference type="GO" id="GO:0004733">
    <property type="term" value="F:pyridoxamine phosphate oxidase activity"/>
    <property type="evidence" value="ECO:0007669"/>
    <property type="project" value="UniProtKB-UniRule"/>
</dbReference>
<feature type="binding site" evidence="7">
    <location>
        <begin position="93"/>
        <end position="98"/>
    </location>
    <ligand>
        <name>FMN</name>
        <dbReference type="ChEBI" id="CHEBI:58210"/>
    </ligand>
</feature>
<dbReference type="Pfam" id="PF10590">
    <property type="entry name" value="PNP_phzG_C"/>
    <property type="match status" value="1"/>
</dbReference>
<accession>A0A291RD65</accession>
<evidence type="ECO:0000256" key="3">
    <source>
        <dbReference type="ARBA" id="ARBA00022643"/>
    </source>
</evidence>
<feature type="binding site" evidence="7">
    <location>
        <begin position="108"/>
        <end position="109"/>
    </location>
    <ligand>
        <name>FMN</name>
        <dbReference type="ChEBI" id="CHEBI:58210"/>
    </ligand>
</feature>
<gene>
    <name evidence="10" type="primary">pdxH</name>
    <name evidence="10" type="ORF">CRH09_04190</name>
</gene>
<dbReference type="InterPro" id="IPR011576">
    <property type="entry name" value="Pyridox_Oxase_N"/>
</dbReference>
<feature type="binding site" evidence="6">
    <location>
        <begin position="36"/>
        <end position="39"/>
    </location>
    <ligand>
        <name>substrate</name>
    </ligand>
</feature>
<dbReference type="AlphaFoldDB" id="A0A291RD65"/>
<dbReference type="InterPro" id="IPR019576">
    <property type="entry name" value="Pyridoxamine_oxidase_dimer_C"/>
</dbReference>
<dbReference type="PANTHER" id="PTHR10851">
    <property type="entry name" value="PYRIDOXINE-5-PHOSPHATE OXIDASE"/>
    <property type="match status" value="1"/>
</dbReference>
<feature type="binding site" evidence="6">
    <location>
        <position position="155"/>
    </location>
    <ligand>
        <name>substrate</name>
    </ligand>
</feature>
<dbReference type="InterPro" id="IPR019740">
    <property type="entry name" value="Pyridox_Oxase_CS"/>
</dbReference>
<dbReference type="SUPFAM" id="SSF50475">
    <property type="entry name" value="FMN-binding split barrel"/>
    <property type="match status" value="1"/>
</dbReference>
<dbReference type="NCBIfam" id="TIGR00558">
    <property type="entry name" value="pdxH"/>
    <property type="match status" value="1"/>
</dbReference>
<dbReference type="PIRSF" id="PIRSF000190">
    <property type="entry name" value="Pyd_amn-ph_oxd"/>
    <property type="match status" value="1"/>
</dbReference>
<dbReference type="NCBIfam" id="NF004231">
    <property type="entry name" value="PRK05679.1"/>
    <property type="match status" value="1"/>
</dbReference>
<feature type="binding site" evidence="6">
    <location>
        <position position="159"/>
    </location>
    <ligand>
        <name>substrate</name>
    </ligand>
</feature>
<dbReference type="GO" id="GO:0008615">
    <property type="term" value="P:pyridoxine biosynthetic process"/>
    <property type="evidence" value="ECO:0007669"/>
    <property type="project" value="UniProtKB-UniRule"/>
</dbReference>
<dbReference type="EMBL" id="CP023778">
    <property type="protein sequence ID" value="ATL65523.1"/>
    <property type="molecule type" value="Genomic_DNA"/>
</dbReference>
<comment type="cofactor">
    <cofactor evidence="7">
        <name>FMN</name>
        <dbReference type="ChEBI" id="CHEBI:58210"/>
    </cofactor>
    <text evidence="7">Binds 1 FMN per subunit.</text>
</comment>
<evidence type="ECO:0000256" key="2">
    <source>
        <dbReference type="ARBA" id="ARBA00022630"/>
    </source>
</evidence>
<dbReference type="Pfam" id="PF01243">
    <property type="entry name" value="PNPOx_N"/>
    <property type="match status" value="1"/>
</dbReference>
<dbReference type="RefSeq" id="WP_098692799.1">
    <property type="nucleotide sequence ID" value="NZ_CP023778.1"/>
</dbReference>
<evidence type="ECO:0000256" key="5">
    <source>
        <dbReference type="NCBIfam" id="TIGR00558"/>
    </source>
</evidence>
<dbReference type="KEGG" id="ntp:CRH09_04190"/>
<name>A0A291RD65_9NOCA</name>
<reference evidence="10 11" key="1">
    <citation type="submission" date="2017-10" db="EMBL/GenBank/DDBJ databases">
        <title>Comparative genomics between pathogenic Norcardia.</title>
        <authorList>
            <person name="Zeng L."/>
        </authorList>
    </citation>
    <scope>NUCLEOTIDE SEQUENCE [LARGE SCALE GENOMIC DNA]</scope>
    <source>
        <strain evidence="10 11">NC_YFY_NT001</strain>
    </source>
</reference>
<keyword evidence="4" id="KW-0560">Oxidoreductase</keyword>
<comment type="similarity">
    <text evidence="1">Belongs to the pyridoxamine 5'-phosphate oxidase family.</text>
</comment>
<evidence type="ECO:0000256" key="7">
    <source>
        <dbReference type="PIRSR" id="PIRSR000190-2"/>
    </source>
</evidence>
<dbReference type="Proteomes" id="UP000221961">
    <property type="component" value="Chromosome"/>
</dbReference>
<feature type="binding site" evidence="7">
    <location>
        <position position="218"/>
    </location>
    <ligand>
        <name>FMN</name>
        <dbReference type="ChEBI" id="CHEBI:58210"/>
    </ligand>
</feature>
<sequence length="250" mass="27611">MRDEQNSPGSPGADVAAETAAIDSALRARLDIAAMRAEYGGDPDLDESWLADGWEPLLRNWIEQATRAGIAEPNAMVLATVELTDDGPRPTSRTVLCKGLSPEGVTFYTNYGSAKGNQLASLPFAAITFAWPALGRQVNLRGPVRQVAREVTEVYWRSRPRNSQLGAWASQQSQPVGSRGDLDRLLDEVTTRFDDVDQIPVPANWGGFLLRPEQVEFWQGRRSRMHNRIRVSLEPGCTDPAAMKLDRLQP</sequence>
<evidence type="ECO:0000313" key="11">
    <source>
        <dbReference type="Proteomes" id="UP000221961"/>
    </source>
</evidence>
<dbReference type="PROSITE" id="PS01064">
    <property type="entry name" value="PYRIDOX_OXIDASE"/>
    <property type="match status" value="1"/>
</dbReference>
<evidence type="ECO:0000313" key="10">
    <source>
        <dbReference type="EMBL" id="ATL65523.1"/>
    </source>
</evidence>
<feature type="binding site" evidence="7">
    <location>
        <position position="137"/>
    </location>
    <ligand>
        <name>FMN</name>
        <dbReference type="ChEBI" id="CHEBI:58210"/>
    </ligand>
</feature>
<dbReference type="InterPro" id="IPR012349">
    <property type="entry name" value="Split_barrel_FMN-bd"/>
</dbReference>
<protein>
    <recommendedName>
        <fullName evidence="5">Pyridoxamine 5'-phosphate oxidase</fullName>
        <ecNumber evidence="5">1.4.3.5</ecNumber>
    </recommendedName>
</protein>
<dbReference type="GeneID" id="88356637"/>
<feature type="domain" description="Pyridoxamine 5'-phosphate oxidase N-terminal" evidence="8">
    <location>
        <begin position="63"/>
        <end position="179"/>
    </location>
</feature>
<organism evidence="10 11">
    <name type="scientific">Nocardia terpenica</name>
    <dbReference type="NCBI Taxonomy" id="455432"/>
    <lineage>
        <taxon>Bacteria</taxon>
        <taxon>Bacillati</taxon>
        <taxon>Actinomycetota</taxon>
        <taxon>Actinomycetes</taxon>
        <taxon>Mycobacteriales</taxon>
        <taxon>Nocardiaceae</taxon>
        <taxon>Nocardia</taxon>
    </lineage>
</organism>
<dbReference type="InterPro" id="IPR000659">
    <property type="entry name" value="Pyridox_Oxase"/>
</dbReference>
<feature type="binding site" evidence="6">
    <location>
        <begin position="224"/>
        <end position="226"/>
    </location>
    <ligand>
        <name>substrate</name>
    </ligand>
</feature>
<feature type="binding site" evidence="7">
    <location>
        <position position="228"/>
    </location>
    <ligand>
        <name>FMN</name>
        <dbReference type="ChEBI" id="CHEBI:58210"/>
    </ligand>
</feature>
<evidence type="ECO:0000256" key="4">
    <source>
        <dbReference type="ARBA" id="ARBA00023002"/>
    </source>
</evidence>
<feature type="domain" description="Pyridoxine 5'-phosphate oxidase dimerisation C-terminal" evidence="9">
    <location>
        <begin position="205"/>
        <end position="250"/>
    </location>
</feature>
<keyword evidence="2" id="KW-0285">Flavoprotein</keyword>
<proteinExistence type="inferred from homology"/>
<dbReference type="Gene3D" id="2.30.110.10">
    <property type="entry name" value="Electron Transport, Fmn-binding Protein, Chain A"/>
    <property type="match status" value="1"/>
</dbReference>
<evidence type="ECO:0000256" key="6">
    <source>
        <dbReference type="PIRSR" id="PIRSR000190-1"/>
    </source>
</evidence>
<dbReference type="PANTHER" id="PTHR10851:SF0">
    <property type="entry name" value="PYRIDOXINE-5'-PHOSPHATE OXIDASE"/>
    <property type="match status" value="1"/>
</dbReference>